<protein>
    <submittedName>
        <fullName evidence="1">Uncharacterized protein</fullName>
    </submittedName>
</protein>
<gene>
    <name evidence="1" type="ORF">GH714_025417</name>
</gene>
<dbReference type="EMBL" id="JAAGAX010000005">
    <property type="protein sequence ID" value="KAF2314327.1"/>
    <property type="molecule type" value="Genomic_DNA"/>
</dbReference>
<dbReference type="Proteomes" id="UP000467840">
    <property type="component" value="Chromosome 15"/>
</dbReference>
<comment type="caution">
    <text evidence="1">The sequence shown here is derived from an EMBL/GenBank/DDBJ whole genome shotgun (WGS) entry which is preliminary data.</text>
</comment>
<keyword evidence="2" id="KW-1185">Reference proteome</keyword>
<accession>A0A6A6MMV9</accession>
<dbReference type="AlphaFoldDB" id="A0A6A6MMV9"/>
<proteinExistence type="predicted"/>
<reference evidence="1 2" key="1">
    <citation type="journal article" date="2020" name="Mol. Plant">
        <title>The Chromosome-Based Rubber Tree Genome Provides New Insights into Spurge Genome Evolution and Rubber Biosynthesis.</title>
        <authorList>
            <person name="Liu J."/>
            <person name="Shi C."/>
            <person name="Shi C.C."/>
            <person name="Li W."/>
            <person name="Zhang Q.J."/>
            <person name="Zhang Y."/>
            <person name="Li K."/>
            <person name="Lu H.F."/>
            <person name="Shi C."/>
            <person name="Zhu S.T."/>
            <person name="Xiao Z.Y."/>
            <person name="Nan H."/>
            <person name="Yue Y."/>
            <person name="Zhu X.G."/>
            <person name="Wu Y."/>
            <person name="Hong X.N."/>
            <person name="Fan G.Y."/>
            <person name="Tong Y."/>
            <person name="Zhang D."/>
            <person name="Mao C.L."/>
            <person name="Liu Y.L."/>
            <person name="Hao S.J."/>
            <person name="Liu W.Q."/>
            <person name="Lv M.Q."/>
            <person name="Zhang H.B."/>
            <person name="Liu Y."/>
            <person name="Hu-Tang G.R."/>
            <person name="Wang J.P."/>
            <person name="Wang J.H."/>
            <person name="Sun Y.H."/>
            <person name="Ni S.B."/>
            <person name="Chen W.B."/>
            <person name="Zhang X.C."/>
            <person name="Jiao Y.N."/>
            <person name="Eichler E.E."/>
            <person name="Li G.H."/>
            <person name="Liu X."/>
            <person name="Gao L.Z."/>
        </authorList>
    </citation>
    <scope>NUCLEOTIDE SEQUENCE [LARGE SCALE GENOMIC DNA]</scope>
    <source>
        <strain evidence="2">cv. GT1</strain>
        <tissue evidence="1">Leaf</tissue>
    </source>
</reference>
<evidence type="ECO:0000313" key="1">
    <source>
        <dbReference type="EMBL" id="KAF2314327.1"/>
    </source>
</evidence>
<evidence type="ECO:0000313" key="2">
    <source>
        <dbReference type="Proteomes" id="UP000467840"/>
    </source>
</evidence>
<sequence length="88" mass="10116">MGPVSAEDVELEMETSSEFILIMKLVGLGFRRSTETIWSVLEQRIPCQLQQSRPFHEDSRFEAVRFSEVYMKLSLVGFNSTELIETLA</sequence>
<organism evidence="1 2">
    <name type="scientific">Hevea brasiliensis</name>
    <name type="common">Para rubber tree</name>
    <name type="synonym">Siphonia brasiliensis</name>
    <dbReference type="NCBI Taxonomy" id="3981"/>
    <lineage>
        <taxon>Eukaryota</taxon>
        <taxon>Viridiplantae</taxon>
        <taxon>Streptophyta</taxon>
        <taxon>Embryophyta</taxon>
        <taxon>Tracheophyta</taxon>
        <taxon>Spermatophyta</taxon>
        <taxon>Magnoliopsida</taxon>
        <taxon>eudicotyledons</taxon>
        <taxon>Gunneridae</taxon>
        <taxon>Pentapetalae</taxon>
        <taxon>rosids</taxon>
        <taxon>fabids</taxon>
        <taxon>Malpighiales</taxon>
        <taxon>Euphorbiaceae</taxon>
        <taxon>Crotonoideae</taxon>
        <taxon>Micrandreae</taxon>
        <taxon>Hevea</taxon>
    </lineage>
</organism>
<name>A0A6A6MMV9_HEVBR</name>